<comment type="caution">
    <text evidence="7">The sequence shown here is derived from an EMBL/GenBank/DDBJ whole genome shotgun (WGS) entry which is preliminary data.</text>
</comment>
<evidence type="ECO:0000259" key="6">
    <source>
        <dbReference type="Pfam" id="PF04357"/>
    </source>
</evidence>
<evidence type="ECO:0000256" key="5">
    <source>
        <dbReference type="SAM" id="MobiDB-lite"/>
    </source>
</evidence>
<evidence type="ECO:0000256" key="3">
    <source>
        <dbReference type="ARBA" id="ARBA00022989"/>
    </source>
</evidence>
<dbReference type="InterPro" id="IPR053022">
    <property type="entry name" value="Chloroplast_translocon_comp"/>
</dbReference>
<comment type="subcellular location">
    <subcellularLocation>
        <location evidence="1">Membrane</location>
        <topology evidence="1">Single-pass membrane protein</topology>
    </subcellularLocation>
</comment>
<dbReference type="InterPro" id="IPR007452">
    <property type="entry name" value="TamB_C"/>
</dbReference>
<dbReference type="PANTHER" id="PTHR34457">
    <property type="entry name" value="EMBRYO DEFECTIVE 2410"/>
    <property type="match status" value="1"/>
</dbReference>
<evidence type="ECO:0000313" key="8">
    <source>
        <dbReference type="Proteomes" id="UP001600165"/>
    </source>
</evidence>
<evidence type="ECO:0000256" key="1">
    <source>
        <dbReference type="ARBA" id="ARBA00004167"/>
    </source>
</evidence>
<dbReference type="PANTHER" id="PTHR34457:SF3">
    <property type="entry name" value="PROTEIN TIC236, CHLOROPLASTIC"/>
    <property type="match status" value="1"/>
</dbReference>
<feature type="domain" description="Translocation and assembly module TamB C-terminal" evidence="6">
    <location>
        <begin position="2"/>
        <end position="284"/>
    </location>
</feature>
<dbReference type="EMBL" id="JBHZOL010000010">
    <property type="protein sequence ID" value="MFE4104991.1"/>
    <property type="molecule type" value="Genomic_DNA"/>
</dbReference>
<keyword evidence="4" id="KW-0472">Membrane</keyword>
<keyword evidence="2" id="KW-0812">Transmembrane</keyword>
<gene>
    <name evidence="7" type="ORF">ACFVKH_01790</name>
</gene>
<feature type="region of interest" description="Disordered" evidence="5">
    <location>
        <begin position="85"/>
        <end position="107"/>
    </location>
</feature>
<evidence type="ECO:0000256" key="4">
    <source>
        <dbReference type="ARBA" id="ARBA00023136"/>
    </source>
</evidence>
<protein>
    <submittedName>
        <fullName evidence="7">Translocation/assembly module TamB domain-containing protein</fullName>
    </submittedName>
</protein>
<dbReference type="Pfam" id="PF04357">
    <property type="entry name" value="TamB"/>
    <property type="match status" value="1"/>
</dbReference>
<evidence type="ECO:0000256" key="2">
    <source>
        <dbReference type="ARBA" id="ARBA00022692"/>
    </source>
</evidence>
<keyword evidence="8" id="KW-1185">Reference proteome</keyword>
<dbReference type="RefSeq" id="WP_377960828.1">
    <property type="nucleotide sequence ID" value="NZ_JBHZOL010000010.1"/>
</dbReference>
<accession>A0ABW6IA05</accession>
<reference evidence="7 8" key="1">
    <citation type="submission" date="2024-10" db="EMBL/GenBank/DDBJ databases">
        <authorList>
            <person name="Ratan Roy A."/>
            <person name="Morales Sandoval P.H."/>
            <person name="De Los Santos Villalobos S."/>
            <person name="Chakraborty S."/>
            <person name="Mukherjee J."/>
        </authorList>
    </citation>
    <scope>NUCLEOTIDE SEQUENCE [LARGE SCALE GENOMIC DNA]</scope>
    <source>
        <strain evidence="7 8">S1</strain>
    </source>
</reference>
<feature type="non-terminal residue" evidence="7">
    <location>
        <position position="1"/>
    </location>
</feature>
<evidence type="ECO:0000313" key="7">
    <source>
        <dbReference type="EMBL" id="MFE4104991.1"/>
    </source>
</evidence>
<proteinExistence type="predicted"/>
<dbReference type="Proteomes" id="UP001600165">
    <property type="component" value="Unassembled WGS sequence"/>
</dbReference>
<keyword evidence="3" id="KW-1133">Transmembrane helix</keyword>
<organism evidence="7 8">
    <name type="scientific">Almyronema epifaneia S1</name>
    <dbReference type="NCBI Taxonomy" id="2991925"/>
    <lineage>
        <taxon>Bacteria</taxon>
        <taxon>Bacillati</taxon>
        <taxon>Cyanobacteriota</taxon>
        <taxon>Cyanophyceae</taxon>
        <taxon>Nodosilineales</taxon>
        <taxon>Nodosilineaceae</taxon>
        <taxon>Almyronema</taxon>
        <taxon>Almyronema epifaneia</taxon>
    </lineage>
</organism>
<name>A0ABW6IA05_9CYAN</name>
<sequence>LADDVQIVQGNLLNFVAAGTLSIDGTFSNLQPEGVISLPRGRVNLYTTQFRVVGDENTATFSPGQGLDPDLNVTLQASVQEANTPGFTFADSTPYPPSERTEPPTELLGLNQGSIQTVRIRAEVVGPASQLNSNITDNIVLSSSPPRSEGEILALLSGGFVSALESVGSGGQDEFQGLVTLASSAFLIAIQDTIGNALSLSEFRLFPANSASAQETGGSIELGAEVGFNISSNLSASLLQIITADDPPQFNLRYRISDQFTLRGTTSYEDFNERSGLLLEFETRW</sequence>